<reference evidence="5" key="2">
    <citation type="submission" date="2022-05" db="EMBL/GenBank/DDBJ databases">
        <authorList>
            <person name="Kunte H.-J."/>
        </authorList>
    </citation>
    <scope>NUCLEOTIDE SEQUENCE</scope>
    <source>
        <strain evidence="5">G5</strain>
    </source>
</reference>
<evidence type="ECO:0000313" key="5">
    <source>
        <dbReference type="EMBL" id="URF05221.1"/>
    </source>
</evidence>
<dbReference type="PANTHER" id="PTHR46124">
    <property type="entry name" value="D-AMINOACYL-TRNA DEACYLASE"/>
    <property type="match status" value="1"/>
</dbReference>
<dbReference type="InterPro" id="IPR001130">
    <property type="entry name" value="TatD-like"/>
</dbReference>
<dbReference type="Proteomes" id="UP001056132">
    <property type="component" value="Chromosome 1"/>
</dbReference>
<dbReference type="Pfam" id="PF01026">
    <property type="entry name" value="TatD_DNase"/>
    <property type="match status" value="1"/>
</dbReference>
<evidence type="ECO:0000313" key="6">
    <source>
        <dbReference type="Proteomes" id="UP001056132"/>
    </source>
</evidence>
<feature type="binding site" evidence="4">
    <location>
        <position position="211"/>
    </location>
    <ligand>
        <name>a divalent metal cation</name>
        <dbReference type="ChEBI" id="CHEBI:60240"/>
        <label>1</label>
    </ligand>
</feature>
<dbReference type="PANTHER" id="PTHR46124:SF2">
    <property type="entry name" value="D-AMINOACYL-TRNA DEACYLASE"/>
    <property type="match status" value="1"/>
</dbReference>
<keyword evidence="3 5" id="KW-0378">Hydrolase</keyword>
<dbReference type="KEGG" id="ccam:M5D45_05175"/>
<proteinExistence type="inferred from homology"/>
<feature type="binding site" evidence="4">
    <location>
        <position position="138"/>
    </location>
    <ligand>
        <name>a divalent metal cation</name>
        <dbReference type="ChEBI" id="CHEBI:60240"/>
        <label>2</label>
    </ligand>
</feature>
<dbReference type="SUPFAM" id="SSF51556">
    <property type="entry name" value="Metallo-dependent hydrolases"/>
    <property type="match status" value="1"/>
</dbReference>
<dbReference type="InterPro" id="IPR018228">
    <property type="entry name" value="DNase_TatD-rel_CS"/>
</dbReference>
<dbReference type="CDD" id="cd01310">
    <property type="entry name" value="TatD_DNAse"/>
    <property type="match status" value="1"/>
</dbReference>
<dbReference type="Gene3D" id="3.20.20.140">
    <property type="entry name" value="Metal-dependent hydrolases"/>
    <property type="match status" value="1"/>
</dbReference>
<dbReference type="RefSeq" id="WP_250025156.1">
    <property type="nucleotide sequence ID" value="NZ_CP097330.1"/>
</dbReference>
<dbReference type="FunFam" id="3.20.20.140:FF:000005">
    <property type="entry name" value="TatD family hydrolase"/>
    <property type="match status" value="1"/>
</dbReference>
<feature type="binding site" evidence="4">
    <location>
        <position position="8"/>
    </location>
    <ligand>
        <name>a divalent metal cation</name>
        <dbReference type="ChEBI" id="CHEBI:60240"/>
        <label>1</label>
    </ligand>
</feature>
<evidence type="ECO:0000256" key="3">
    <source>
        <dbReference type="ARBA" id="ARBA00022801"/>
    </source>
</evidence>
<dbReference type="PIRSF" id="PIRSF005902">
    <property type="entry name" value="DNase_TatD"/>
    <property type="match status" value="1"/>
</dbReference>
<feature type="binding site" evidence="4">
    <location>
        <position position="102"/>
    </location>
    <ligand>
        <name>a divalent metal cation</name>
        <dbReference type="ChEBI" id="CHEBI:60240"/>
        <label>1</label>
    </ligand>
</feature>
<sequence>MWIDTHCHLDASEFDSDRTDVTRAAAEAGVSGIVLPAVAVSNFGAVRALAHAGTEAGGGALCVYALGIHPLCTPGAGQPDLDELRRQVAASMDDPRFVAIGEIGLDFFVPGLDAAHQTWLYSEQVKIARDFDLPVLLHVRKSQDQVYAQLRRVGVRQGIAHAFNGSHEQARRYVEHGMKLGFGGNLTFSRARQIRRLAAELPLEAIVLETDAPDIAPAWLSDDQFGEQHKARNTPGEVVGVARVLGELRGVPEPELAQAMWRNSVAALPRLAAFADIMAPC</sequence>
<dbReference type="GO" id="GO:0046872">
    <property type="term" value="F:metal ion binding"/>
    <property type="evidence" value="ECO:0007669"/>
    <property type="project" value="UniProtKB-KW"/>
</dbReference>
<keyword evidence="2 4" id="KW-0479">Metal-binding</keyword>
<comment type="similarity">
    <text evidence="1">Belongs to the metallo-dependent hydrolases superfamily. TatD-type hydrolase family.</text>
</comment>
<evidence type="ECO:0000256" key="1">
    <source>
        <dbReference type="ARBA" id="ARBA00009275"/>
    </source>
</evidence>
<feature type="binding site" evidence="4">
    <location>
        <position position="161"/>
    </location>
    <ligand>
        <name>a divalent metal cation</name>
        <dbReference type="ChEBI" id="CHEBI:60240"/>
        <label>2</label>
    </ligand>
</feature>
<dbReference type="InterPro" id="IPR032466">
    <property type="entry name" value="Metal_Hydrolase"/>
</dbReference>
<gene>
    <name evidence="5" type="ORF">M5D45_05175</name>
</gene>
<dbReference type="GO" id="GO:0016788">
    <property type="term" value="F:hydrolase activity, acting on ester bonds"/>
    <property type="evidence" value="ECO:0007669"/>
    <property type="project" value="InterPro"/>
</dbReference>
<evidence type="ECO:0000256" key="4">
    <source>
        <dbReference type="PIRSR" id="PIRSR005902-1"/>
    </source>
</evidence>
<feature type="binding site" evidence="4">
    <location>
        <position position="6"/>
    </location>
    <ligand>
        <name>a divalent metal cation</name>
        <dbReference type="ChEBI" id="CHEBI:60240"/>
        <label>1</label>
    </ligand>
</feature>
<reference evidence="5" key="1">
    <citation type="journal article" date="2022" name="Microbiol. Resour. Announc.">
        <title>Genome Sequence of Cupriavidus campinensis Strain G5, a Member of a Bacterial Consortium Capable of Polyethylene Degradation.</title>
        <authorList>
            <person name="Schneider B."/>
            <person name="Pfeiffer F."/>
            <person name="Dyall-Smith M."/>
            <person name="Kunte H.J."/>
        </authorList>
    </citation>
    <scope>NUCLEOTIDE SEQUENCE</scope>
    <source>
        <strain evidence="5">G5</strain>
    </source>
</reference>
<protein>
    <submittedName>
        <fullName evidence="5">TatD family hydrolase</fullName>
    </submittedName>
</protein>
<dbReference type="EMBL" id="CP097330">
    <property type="protein sequence ID" value="URF05221.1"/>
    <property type="molecule type" value="Genomic_DNA"/>
</dbReference>
<accession>A0AAE9I2R9</accession>
<name>A0AAE9I2R9_9BURK</name>
<dbReference type="AlphaFoldDB" id="A0AAE9I2R9"/>
<organism evidence="5 6">
    <name type="scientific">Cupriavidus campinensis</name>
    <dbReference type="NCBI Taxonomy" id="151783"/>
    <lineage>
        <taxon>Bacteria</taxon>
        <taxon>Pseudomonadati</taxon>
        <taxon>Pseudomonadota</taxon>
        <taxon>Betaproteobacteria</taxon>
        <taxon>Burkholderiales</taxon>
        <taxon>Burkholderiaceae</taxon>
        <taxon>Cupriavidus</taxon>
    </lineage>
</organism>
<evidence type="ECO:0000256" key="2">
    <source>
        <dbReference type="ARBA" id="ARBA00022723"/>
    </source>
</evidence>
<dbReference type="PROSITE" id="PS01091">
    <property type="entry name" value="TATD_3"/>
    <property type="match status" value="1"/>
</dbReference>